<keyword evidence="4" id="KW-1003">Cell membrane</keyword>
<dbReference type="CDD" id="cd08316">
    <property type="entry name" value="Death_FAS_TNFRSF6"/>
    <property type="match status" value="1"/>
</dbReference>
<evidence type="ECO:0000256" key="11">
    <source>
        <dbReference type="ARBA" id="ARBA00023136"/>
    </source>
</evidence>
<dbReference type="InterPro" id="IPR001368">
    <property type="entry name" value="TNFR/NGFR_Cys_rich_reg"/>
</dbReference>
<gene>
    <name evidence="25" type="primary">FAS</name>
</gene>
<feature type="repeat" description="TNFR-Cys" evidence="20">
    <location>
        <begin position="177"/>
        <end position="214"/>
    </location>
</feature>
<evidence type="ECO:0000256" key="1">
    <source>
        <dbReference type="ARBA" id="ARBA00004251"/>
    </source>
</evidence>
<dbReference type="Gene3D" id="1.10.533.10">
    <property type="entry name" value="Death Domain, Fas"/>
    <property type="match status" value="1"/>
</dbReference>
<dbReference type="PANTHER" id="PTHR46874:SF1">
    <property type="entry name" value="TUMOR NECROSIS FACTOR RECEPTOR SUPERFAMILY MEMBER 6"/>
    <property type="match status" value="1"/>
</dbReference>
<feature type="repeat" description="TNFR-Cys" evidence="20">
    <location>
        <begin position="133"/>
        <end position="176"/>
    </location>
</feature>
<dbReference type="InterPro" id="IPR000488">
    <property type="entry name" value="Death_dom"/>
</dbReference>
<keyword evidence="15" id="KW-0325">Glycoprotein</keyword>
<protein>
    <recommendedName>
        <fullName evidence="3">Tumor necrosis factor receptor superfamily member 6</fullName>
    </recommendedName>
    <alternativeName>
        <fullName evidence="18">Apo-1 antigen</fullName>
    </alternativeName>
    <alternativeName>
        <fullName evidence="19">Apoptosis-mediating surface antigen FAS</fullName>
    </alternativeName>
    <alternativeName>
        <fullName evidence="17">FASLG receptor</fullName>
    </alternativeName>
</protein>
<dbReference type="Gene3D" id="2.10.50.10">
    <property type="entry name" value="Tumor Necrosis Factor Receptor, subunit A, domain 2"/>
    <property type="match status" value="2"/>
</dbReference>
<dbReference type="InterPro" id="IPR008063">
    <property type="entry name" value="Fas_rcpt"/>
</dbReference>
<comment type="subcellular location">
    <subcellularLocation>
        <location evidence="1">Cell membrane</location>
        <topology evidence="1">Single-pass type I membrane protein</topology>
    </subcellularLocation>
    <subcellularLocation>
        <location evidence="2">Membrane raft</location>
    </subcellularLocation>
</comment>
<name>A0ABM0SAQ2_GALVR</name>
<evidence type="ECO:0000256" key="3">
    <source>
        <dbReference type="ARBA" id="ARBA00015761"/>
    </source>
</evidence>
<keyword evidence="10 21" id="KW-1133">Transmembrane helix</keyword>
<dbReference type="Pfam" id="PF00531">
    <property type="entry name" value="Death"/>
    <property type="match status" value="1"/>
</dbReference>
<dbReference type="InterPro" id="IPR033998">
    <property type="entry name" value="TNFRSF6_death"/>
</dbReference>
<evidence type="ECO:0000313" key="24">
    <source>
        <dbReference type="Proteomes" id="UP000694923"/>
    </source>
</evidence>
<evidence type="ECO:0000256" key="8">
    <source>
        <dbReference type="ARBA" id="ARBA00022737"/>
    </source>
</evidence>
<dbReference type="SUPFAM" id="SSF57586">
    <property type="entry name" value="TNF receptor-like"/>
    <property type="match status" value="2"/>
</dbReference>
<evidence type="ECO:0000256" key="18">
    <source>
        <dbReference type="ARBA" id="ARBA00032338"/>
    </source>
</evidence>
<dbReference type="CDD" id="cd10579">
    <property type="entry name" value="TNFRSF6"/>
    <property type="match status" value="1"/>
</dbReference>
<evidence type="ECO:0000256" key="21">
    <source>
        <dbReference type="SAM" id="Phobius"/>
    </source>
</evidence>
<evidence type="ECO:0000256" key="14">
    <source>
        <dbReference type="ARBA" id="ARBA00023170"/>
    </source>
</evidence>
<dbReference type="Pfam" id="PF00020">
    <property type="entry name" value="TNFR_c6"/>
    <property type="match status" value="1"/>
</dbReference>
<feature type="domain" description="TNFR-Cys" evidence="23">
    <location>
        <begin position="133"/>
        <end position="176"/>
    </location>
</feature>
<evidence type="ECO:0000259" key="22">
    <source>
        <dbReference type="PROSITE" id="PS50017"/>
    </source>
</evidence>
<keyword evidence="13" id="KW-1015">Disulfide bond</keyword>
<sequence>MSERSVISKDLYRDEKSGLEGFICAGSSIPTQAAWGGGRRKYKTQPDLPPGGWAYISCVVLTFIAGSLSTSVNARVTDTNSEGLELRKNVTKNETQCMEGMHHGGQFCCKPCPAGTWKAADCLVDKGQPLCKVCREGEEYTEKEHYSPKCRRCRICDGGHGLEVEMNCTQTQNTKCRCKSNFFCNTSVCEHCDPCSTCEHGIIEKCTPTSNTKCKEKGSRSNLLWLCFLLFLVPVIIVWGKLLLFSKWLRKYRSWSSKKRDCHKSATLNPETVPMNLSDIDLSKYITAIAEIMTIHDVKEFVRKNGMNEAKIDDIKNDNPQDTAEQKVQLLHNWYQCHGKKDAYNTMIKSLRKANLCALAEKIEEIVQKDITSDQEISNFNNENERQSLA</sequence>
<evidence type="ECO:0000256" key="19">
    <source>
        <dbReference type="ARBA" id="ARBA00032502"/>
    </source>
</evidence>
<dbReference type="GeneID" id="103607184"/>
<keyword evidence="5 21" id="KW-0812">Transmembrane</keyword>
<proteinExistence type="predicted"/>
<dbReference type="PRINTS" id="PR01680">
    <property type="entry name" value="TNFACTORR6"/>
</dbReference>
<keyword evidence="9" id="KW-0112">Calmodulin-binding</keyword>
<keyword evidence="7" id="KW-0732">Signal</keyword>
<evidence type="ECO:0000256" key="10">
    <source>
        <dbReference type="ARBA" id="ARBA00022989"/>
    </source>
</evidence>
<dbReference type="PANTHER" id="PTHR46874">
    <property type="entry name" value="TUMOR NECROSIS FACTOR RECEPTOR SUPERFAMILY MEMBER 6"/>
    <property type="match status" value="1"/>
</dbReference>
<feature type="domain" description="Death" evidence="22">
    <location>
        <begin position="283"/>
        <end position="367"/>
    </location>
</feature>
<evidence type="ECO:0000313" key="25">
    <source>
        <dbReference type="RefSeq" id="XP_008589943.1"/>
    </source>
</evidence>
<evidence type="ECO:0000256" key="17">
    <source>
        <dbReference type="ARBA" id="ARBA00030181"/>
    </source>
</evidence>
<evidence type="ECO:0000259" key="23">
    <source>
        <dbReference type="PROSITE" id="PS50050"/>
    </source>
</evidence>
<accession>A0ABM0SAQ2</accession>
<dbReference type="RefSeq" id="XP_008589943.1">
    <property type="nucleotide sequence ID" value="XM_008591721.1"/>
</dbReference>
<evidence type="ECO:0000256" key="20">
    <source>
        <dbReference type="PROSITE-ProRule" id="PRU00206"/>
    </source>
</evidence>
<dbReference type="SUPFAM" id="SSF47986">
    <property type="entry name" value="DEATH domain"/>
    <property type="match status" value="1"/>
</dbReference>
<evidence type="ECO:0000256" key="13">
    <source>
        <dbReference type="ARBA" id="ARBA00023157"/>
    </source>
</evidence>
<dbReference type="InterPro" id="IPR011029">
    <property type="entry name" value="DEATH-like_dom_sf"/>
</dbReference>
<evidence type="ECO:0000256" key="4">
    <source>
        <dbReference type="ARBA" id="ARBA00022475"/>
    </source>
</evidence>
<keyword evidence="12" id="KW-0564">Palmitate</keyword>
<feature type="domain" description="TNFR-Cys" evidence="23">
    <location>
        <begin position="177"/>
        <end position="214"/>
    </location>
</feature>
<comment type="caution">
    <text evidence="20">Lacks conserved residue(s) required for the propagation of feature annotation.</text>
</comment>
<keyword evidence="6" id="KW-0053">Apoptosis</keyword>
<evidence type="ECO:0000256" key="16">
    <source>
        <dbReference type="ARBA" id="ARBA00023288"/>
    </source>
</evidence>
<evidence type="ECO:0000256" key="9">
    <source>
        <dbReference type="ARBA" id="ARBA00022860"/>
    </source>
</evidence>
<reference evidence="25" key="1">
    <citation type="submission" date="2025-08" db="UniProtKB">
        <authorList>
            <consortium name="RefSeq"/>
        </authorList>
    </citation>
    <scope>IDENTIFICATION</scope>
</reference>
<evidence type="ECO:0000256" key="7">
    <source>
        <dbReference type="ARBA" id="ARBA00022729"/>
    </source>
</evidence>
<feature type="transmembrane region" description="Helical" evidence="21">
    <location>
        <begin position="223"/>
        <end position="244"/>
    </location>
</feature>
<evidence type="ECO:0000256" key="2">
    <source>
        <dbReference type="ARBA" id="ARBA00004285"/>
    </source>
</evidence>
<dbReference type="InterPro" id="IPR033999">
    <property type="entry name" value="TNFRSF6_N"/>
</dbReference>
<organism evidence="24 25">
    <name type="scientific">Galeopterus variegatus</name>
    <name type="common">Malayan flying lemur</name>
    <name type="synonym">Cynocephalus variegatus</name>
    <dbReference type="NCBI Taxonomy" id="482537"/>
    <lineage>
        <taxon>Eukaryota</taxon>
        <taxon>Metazoa</taxon>
        <taxon>Chordata</taxon>
        <taxon>Craniata</taxon>
        <taxon>Vertebrata</taxon>
        <taxon>Euteleostomi</taxon>
        <taxon>Mammalia</taxon>
        <taxon>Eutheria</taxon>
        <taxon>Euarchontoglires</taxon>
        <taxon>Dermoptera</taxon>
        <taxon>Cynocephalidae</taxon>
        <taxon>Galeopterus</taxon>
    </lineage>
</organism>
<dbReference type="PROSITE" id="PS50017">
    <property type="entry name" value="DEATH_DOMAIN"/>
    <property type="match status" value="1"/>
</dbReference>
<keyword evidence="24" id="KW-1185">Reference proteome</keyword>
<evidence type="ECO:0000256" key="5">
    <source>
        <dbReference type="ARBA" id="ARBA00022692"/>
    </source>
</evidence>
<keyword evidence="14 25" id="KW-0675">Receptor</keyword>
<dbReference type="PROSITE" id="PS50050">
    <property type="entry name" value="TNFR_NGFR_2"/>
    <property type="match status" value="2"/>
</dbReference>
<keyword evidence="11 21" id="KW-0472">Membrane</keyword>
<dbReference type="SMART" id="SM00208">
    <property type="entry name" value="TNFR"/>
    <property type="match status" value="2"/>
</dbReference>
<evidence type="ECO:0000256" key="12">
    <source>
        <dbReference type="ARBA" id="ARBA00023139"/>
    </source>
</evidence>
<evidence type="ECO:0000256" key="6">
    <source>
        <dbReference type="ARBA" id="ARBA00022703"/>
    </source>
</evidence>
<keyword evidence="16" id="KW-0449">Lipoprotein</keyword>
<keyword evidence="8" id="KW-0677">Repeat</keyword>
<dbReference type="Proteomes" id="UP000694923">
    <property type="component" value="Unplaced"/>
</dbReference>
<dbReference type="SMART" id="SM00005">
    <property type="entry name" value="DEATH"/>
    <property type="match status" value="1"/>
</dbReference>
<evidence type="ECO:0000256" key="15">
    <source>
        <dbReference type="ARBA" id="ARBA00023180"/>
    </source>
</evidence>